<dbReference type="SUPFAM" id="SSF56281">
    <property type="entry name" value="Metallo-hydrolase/oxidoreductase"/>
    <property type="match status" value="1"/>
</dbReference>
<evidence type="ECO:0000313" key="2">
    <source>
        <dbReference type="EMBL" id="KAJ3782952.1"/>
    </source>
</evidence>
<sequence>MANDNKRSAFNATRLTSSTFLIKEFDDIYSEHPYVYAIIIPAKSKSVLSSRHGTIILIDTGCGGASNDPNARISSLREFIETVEVTDNDNKPLNGDDDRQGRMGYIVVLTHCHYDHILGVEHFSDSPILASSHYPEFFHDIPEHSLCNFLDIHTPKYKPTLVPHGHTISNRITILHTPGHTPDSLTVYDPTSELPMLYVGDSLYEYEPIIFPNEGSIVDWFRSMEALIEFVRNQESLLGIGSEDKEDSDIPRLGAEAVTHRVYNKRGAPRQQGRILLNAGHVTCLEPALTVLQAAKVFIEDVVGGREPVRRRWVKRGEQTVEYRQSRQDRDTGIRNTTGETNSRFSLICPERLLLDSRRTLATSAFMH</sequence>
<comment type="caution">
    <text evidence="2">The sequence shown here is derived from an EMBL/GenBank/DDBJ whole genome shotgun (WGS) entry which is preliminary data.</text>
</comment>
<reference evidence="2" key="1">
    <citation type="submission" date="2022-08" db="EMBL/GenBank/DDBJ databases">
        <authorList>
            <consortium name="DOE Joint Genome Institute"/>
            <person name="Min B."/>
            <person name="Riley R."/>
            <person name="Sierra-Patev S."/>
            <person name="Naranjo-Ortiz M."/>
            <person name="Looney B."/>
            <person name="Konkel Z."/>
            <person name="Slot J.C."/>
            <person name="Sakamoto Y."/>
            <person name="Steenwyk J.L."/>
            <person name="Rokas A."/>
            <person name="Carro J."/>
            <person name="Camarero S."/>
            <person name="Ferreira P."/>
            <person name="Molpeceres G."/>
            <person name="Ruiz-Duenas F.J."/>
            <person name="Serrano A."/>
            <person name="Henrissat B."/>
            <person name="Drula E."/>
            <person name="Hughes K.W."/>
            <person name="Mata J.L."/>
            <person name="Ishikawa N.K."/>
            <person name="Vargas-Isla R."/>
            <person name="Ushijima S."/>
            <person name="Smith C.A."/>
            <person name="Ahrendt S."/>
            <person name="Andreopoulos W."/>
            <person name="He G."/>
            <person name="Labutti K."/>
            <person name="Lipzen A."/>
            <person name="Ng V."/>
            <person name="Sandor L."/>
            <person name="Barry K."/>
            <person name="Martinez A.T."/>
            <person name="Xiao Y."/>
            <person name="Gibbons J.G."/>
            <person name="Terashima K."/>
            <person name="Hibbett D.S."/>
            <person name="Grigoriev I.V."/>
        </authorList>
    </citation>
    <scope>NUCLEOTIDE SEQUENCE</scope>
    <source>
        <strain evidence="2">TFB10291</strain>
    </source>
</reference>
<dbReference type="PANTHER" id="PTHR42951:SF4">
    <property type="entry name" value="ACYL-COENZYME A THIOESTERASE MBLAC2"/>
    <property type="match status" value="1"/>
</dbReference>
<dbReference type="InterPro" id="IPR036866">
    <property type="entry name" value="RibonucZ/Hydroxyglut_hydro"/>
</dbReference>
<dbReference type="InterPro" id="IPR050855">
    <property type="entry name" value="NDM-1-like"/>
</dbReference>
<proteinExistence type="predicted"/>
<dbReference type="PANTHER" id="PTHR42951">
    <property type="entry name" value="METALLO-BETA-LACTAMASE DOMAIN-CONTAINING"/>
    <property type="match status" value="1"/>
</dbReference>
<evidence type="ECO:0000259" key="1">
    <source>
        <dbReference type="SMART" id="SM00849"/>
    </source>
</evidence>
<gene>
    <name evidence="2" type="ORF">GGU10DRAFT_362329</name>
</gene>
<dbReference type="EMBL" id="MU793444">
    <property type="protein sequence ID" value="KAJ3782952.1"/>
    <property type="molecule type" value="Genomic_DNA"/>
</dbReference>
<accession>A0AA38KUY5</accession>
<organism evidence="2 3">
    <name type="scientific">Lentinula aff. detonsa</name>
    <dbReference type="NCBI Taxonomy" id="2804958"/>
    <lineage>
        <taxon>Eukaryota</taxon>
        <taxon>Fungi</taxon>
        <taxon>Dikarya</taxon>
        <taxon>Basidiomycota</taxon>
        <taxon>Agaricomycotina</taxon>
        <taxon>Agaricomycetes</taxon>
        <taxon>Agaricomycetidae</taxon>
        <taxon>Agaricales</taxon>
        <taxon>Marasmiineae</taxon>
        <taxon>Omphalotaceae</taxon>
        <taxon>Lentinula</taxon>
    </lineage>
</organism>
<name>A0AA38KUY5_9AGAR</name>
<dbReference type="SMART" id="SM00849">
    <property type="entry name" value="Lactamase_B"/>
    <property type="match status" value="1"/>
</dbReference>
<dbReference type="Pfam" id="PF00753">
    <property type="entry name" value="Lactamase_B"/>
    <property type="match status" value="1"/>
</dbReference>
<feature type="domain" description="Metallo-beta-lactamase" evidence="1">
    <location>
        <begin position="43"/>
        <end position="242"/>
    </location>
</feature>
<dbReference type="AlphaFoldDB" id="A0AA38KUY5"/>
<protein>
    <submittedName>
        <fullName evidence="2">Metallo-hydrolase/oxidoreductase</fullName>
    </submittedName>
</protein>
<dbReference type="Gene3D" id="3.60.15.10">
    <property type="entry name" value="Ribonuclease Z/Hydroxyacylglutathione hydrolase-like"/>
    <property type="match status" value="1"/>
</dbReference>
<dbReference type="CDD" id="cd06262">
    <property type="entry name" value="metallo-hydrolase-like_MBL-fold"/>
    <property type="match status" value="1"/>
</dbReference>
<evidence type="ECO:0000313" key="3">
    <source>
        <dbReference type="Proteomes" id="UP001163798"/>
    </source>
</evidence>
<dbReference type="Proteomes" id="UP001163798">
    <property type="component" value="Unassembled WGS sequence"/>
</dbReference>
<keyword evidence="3" id="KW-1185">Reference proteome</keyword>
<dbReference type="InterPro" id="IPR001279">
    <property type="entry name" value="Metallo-B-lactamas"/>
</dbReference>